<accession>A0ABU6QU53</accession>
<dbReference type="Proteomes" id="UP001341840">
    <property type="component" value="Unassembled WGS sequence"/>
</dbReference>
<feature type="region of interest" description="Disordered" evidence="1">
    <location>
        <begin position="133"/>
        <end position="205"/>
    </location>
</feature>
<protein>
    <submittedName>
        <fullName evidence="2">Uncharacterized protein</fullName>
    </submittedName>
</protein>
<proteinExistence type="predicted"/>
<name>A0ABU6QU53_9FABA</name>
<comment type="caution">
    <text evidence="2">The sequence shown here is derived from an EMBL/GenBank/DDBJ whole genome shotgun (WGS) entry which is preliminary data.</text>
</comment>
<reference evidence="2 3" key="1">
    <citation type="journal article" date="2023" name="Plants (Basel)">
        <title>Bridging the Gap: Combining Genomics and Transcriptomics Approaches to Understand Stylosanthes scabra, an Orphan Legume from the Brazilian Caatinga.</title>
        <authorList>
            <person name="Ferreira-Neto J.R.C."/>
            <person name="da Silva M.D."/>
            <person name="Binneck E."/>
            <person name="de Melo N.F."/>
            <person name="da Silva R.H."/>
            <person name="de Melo A.L.T.M."/>
            <person name="Pandolfi V."/>
            <person name="Bustamante F.O."/>
            <person name="Brasileiro-Vidal A.C."/>
            <person name="Benko-Iseppon A.M."/>
        </authorList>
    </citation>
    <scope>NUCLEOTIDE SEQUENCE [LARGE SCALE GENOMIC DNA]</scope>
    <source>
        <tissue evidence="2">Leaves</tissue>
    </source>
</reference>
<gene>
    <name evidence="2" type="ORF">PIB30_081480</name>
</gene>
<organism evidence="2 3">
    <name type="scientific">Stylosanthes scabra</name>
    <dbReference type="NCBI Taxonomy" id="79078"/>
    <lineage>
        <taxon>Eukaryota</taxon>
        <taxon>Viridiplantae</taxon>
        <taxon>Streptophyta</taxon>
        <taxon>Embryophyta</taxon>
        <taxon>Tracheophyta</taxon>
        <taxon>Spermatophyta</taxon>
        <taxon>Magnoliopsida</taxon>
        <taxon>eudicotyledons</taxon>
        <taxon>Gunneridae</taxon>
        <taxon>Pentapetalae</taxon>
        <taxon>rosids</taxon>
        <taxon>fabids</taxon>
        <taxon>Fabales</taxon>
        <taxon>Fabaceae</taxon>
        <taxon>Papilionoideae</taxon>
        <taxon>50 kb inversion clade</taxon>
        <taxon>dalbergioids sensu lato</taxon>
        <taxon>Dalbergieae</taxon>
        <taxon>Pterocarpus clade</taxon>
        <taxon>Stylosanthes</taxon>
    </lineage>
</organism>
<feature type="compositionally biased region" description="Polar residues" evidence="1">
    <location>
        <begin position="149"/>
        <end position="178"/>
    </location>
</feature>
<keyword evidence="3" id="KW-1185">Reference proteome</keyword>
<dbReference type="EMBL" id="JASCZI010001221">
    <property type="protein sequence ID" value="MED6114559.1"/>
    <property type="molecule type" value="Genomic_DNA"/>
</dbReference>
<sequence>MPIYHDYHGDSKSSSISTWDQIQISLKYLLPSYQPIPSDSAVVASFLSDQPPKQIYADLEQNSVPEFQEKESEAEIDEGDAATIQNATKFPDLYQEAKWNSENSDQEIANTDQELTTDPTQFHQIQEITDPDFQFQIQTEIEPEHQKPESSSQFPEITTLEQAKSETAFQILNISSTNQEERNSANSDDQKQEDDDEDVLDARRI</sequence>
<evidence type="ECO:0000313" key="2">
    <source>
        <dbReference type="EMBL" id="MED6114559.1"/>
    </source>
</evidence>
<feature type="region of interest" description="Disordered" evidence="1">
    <location>
        <begin position="96"/>
        <end position="118"/>
    </location>
</feature>
<evidence type="ECO:0000313" key="3">
    <source>
        <dbReference type="Proteomes" id="UP001341840"/>
    </source>
</evidence>
<feature type="compositionally biased region" description="Polar residues" evidence="1">
    <location>
        <begin position="98"/>
        <end position="118"/>
    </location>
</feature>
<evidence type="ECO:0000256" key="1">
    <source>
        <dbReference type="SAM" id="MobiDB-lite"/>
    </source>
</evidence>